<keyword evidence="3" id="KW-1185">Reference proteome</keyword>
<dbReference type="AlphaFoldDB" id="A0A561DVF6"/>
<dbReference type="Proteomes" id="UP000318297">
    <property type="component" value="Unassembled WGS sequence"/>
</dbReference>
<feature type="region of interest" description="Disordered" evidence="1">
    <location>
        <begin position="1"/>
        <end position="78"/>
    </location>
</feature>
<dbReference type="EMBL" id="VIVQ01000005">
    <property type="protein sequence ID" value="TWE07345.1"/>
    <property type="molecule type" value="Genomic_DNA"/>
</dbReference>
<protein>
    <submittedName>
        <fullName evidence="2">Uncharacterized protein</fullName>
    </submittedName>
</protein>
<evidence type="ECO:0000313" key="2">
    <source>
        <dbReference type="EMBL" id="TWE07345.1"/>
    </source>
</evidence>
<reference evidence="2 3" key="1">
    <citation type="submission" date="2019-06" db="EMBL/GenBank/DDBJ databases">
        <title>Sequencing the genomes of 1000 actinobacteria strains.</title>
        <authorList>
            <person name="Klenk H.-P."/>
        </authorList>
    </citation>
    <scope>NUCLEOTIDE SEQUENCE [LARGE SCALE GENOMIC DNA]</scope>
    <source>
        <strain evidence="2 3">DSM 19560</strain>
    </source>
</reference>
<name>A0A561DVF6_9MICO</name>
<sequence length="184" mass="20223">MNDRQPLPPVTGLKRTAVLPPPPPRIRPRASEGPAVELEPNDSITAPLEEPTVSPAPRPSKSRVVRTDSSTPRPVKPISMSVPTQMLQRFRDEAKRQQISHVDLLLDAIEAAGPRLGELIRASRPEEDRGGLFVRTVTADSAPLSTLALRMQQQNVDAIDRLVRETHATSRSQLCVAALSHYLK</sequence>
<gene>
    <name evidence="2" type="ORF">BKA23_3358</name>
</gene>
<organism evidence="2 3">
    <name type="scientific">Rudaeicoccus suwonensis</name>
    <dbReference type="NCBI Taxonomy" id="657409"/>
    <lineage>
        <taxon>Bacteria</taxon>
        <taxon>Bacillati</taxon>
        <taxon>Actinomycetota</taxon>
        <taxon>Actinomycetes</taxon>
        <taxon>Micrococcales</taxon>
        <taxon>Dermacoccaceae</taxon>
        <taxon>Rudaeicoccus</taxon>
    </lineage>
</organism>
<evidence type="ECO:0000313" key="3">
    <source>
        <dbReference type="Proteomes" id="UP000318297"/>
    </source>
</evidence>
<proteinExistence type="predicted"/>
<accession>A0A561DVF6</accession>
<evidence type="ECO:0000256" key="1">
    <source>
        <dbReference type="SAM" id="MobiDB-lite"/>
    </source>
</evidence>
<comment type="caution">
    <text evidence="2">The sequence shown here is derived from an EMBL/GenBank/DDBJ whole genome shotgun (WGS) entry which is preliminary data.</text>
</comment>